<gene>
    <name evidence="1" type="ORF">D1610_06460</name>
</gene>
<protein>
    <submittedName>
        <fullName evidence="1">Uncharacterized protein</fullName>
    </submittedName>
</protein>
<comment type="caution">
    <text evidence="1">The sequence shown here is derived from an EMBL/GenBank/DDBJ whole genome shotgun (WGS) entry which is preliminary data.</text>
</comment>
<proteinExistence type="predicted"/>
<reference evidence="1 2" key="1">
    <citation type="submission" date="2018-08" db="EMBL/GenBank/DDBJ databases">
        <title>The multiple taxonomic identification of Sphingomonas gilva.</title>
        <authorList>
            <person name="Zhu D."/>
            <person name="Zheng S."/>
        </authorList>
    </citation>
    <scope>NUCLEOTIDE SEQUENCE [LARGE SCALE GENOMIC DNA]</scope>
    <source>
        <strain evidence="1 2">ZDH117</strain>
    </source>
</reference>
<name>A0A396S3Y4_9SPHN</name>
<dbReference type="EMBL" id="QWLV01000002">
    <property type="protein sequence ID" value="RHW18125.1"/>
    <property type="molecule type" value="Genomic_DNA"/>
</dbReference>
<dbReference type="Proteomes" id="UP000266693">
    <property type="component" value="Unassembled WGS sequence"/>
</dbReference>
<sequence length="74" mass="8217">MSSMEYILLSDKNLLANQLIEGLYVALLHRGVLSVEDITDAGETLVHTADTDEEEIIAEMTLAEMLNILERAAR</sequence>
<evidence type="ECO:0000313" key="1">
    <source>
        <dbReference type="EMBL" id="RHW18125.1"/>
    </source>
</evidence>
<dbReference type="AlphaFoldDB" id="A0A396S3Y4"/>
<accession>A0A396S3Y4</accession>
<evidence type="ECO:0000313" key="2">
    <source>
        <dbReference type="Proteomes" id="UP000266693"/>
    </source>
</evidence>
<organism evidence="1 2">
    <name type="scientific">Sphingomonas gilva</name>
    <dbReference type="NCBI Taxonomy" id="2305907"/>
    <lineage>
        <taxon>Bacteria</taxon>
        <taxon>Pseudomonadati</taxon>
        <taxon>Pseudomonadota</taxon>
        <taxon>Alphaproteobacteria</taxon>
        <taxon>Sphingomonadales</taxon>
        <taxon>Sphingomonadaceae</taxon>
        <taxon>Sphingomonas</taxon>
    </lineage>
</organism>
<keyword evidence="2" id="KW-1185">Reference proteome</keyword>